<dbReference type="GO" id="GO:0019843">
    <property type="term" value="F:rRNA binding"/>
    <property type="evidence" value="ECO:0007669"/>
    <property type="project" value="TreeGrafter"/>
</dbReference>
<feature type="region of interest" description="G2" evidence="6">
    <location>
        <begin position="82"/>
        <end position="86"/>
    </location>
</feature>
<dbReference type="InterPro" id="IPR005662">
    <property type="entry name" value="GTPase_Era-like"/>
</dbReference>
<dbReference type="GO" id="GO:0000028">
    <property type="term" value="P:ribosomal small subunit assembly"/>
    <property type="evidence" value="ECO:0007669"/>
    <property type="project" value="TreeGrafter"/>
</dbReference>
<feature type="domain" description="Era-type G" evidence="7">
    <location>
        <begin position="48"/>
        <end position="251"/>
    </location>
</feature>
<dbReference type="InterPro" id="IPR015946">
    <property type="entry name" value="KH_dom-like_a/b"/>
</dbReference>
<dbReference type="Gene3D" id="3.30.300.20">
    <property type="match status" value="1"/>
</dbReference>
<dbReference type="AlphaFoldDB" id="A0A905QWW1"/>
<dbReference type="RefSeq" id="XP_073983704.1">
    <property type="nucleotide sequence ID" value="XM_074127603.1"/>
</dbReference>
<dbReference type="RefSeq" id="XP_073983702.1">
    <property type="nucleotide sequence ID" value="XM_074127601.1"/>
</dbReference>
<evidence type="ECO:0000256" key="2">
    <source>
        <dbReference type="ARBA" id="ARBA00019149"/>
    </source>
</evidence>
<evidence type="ECO:0000256" key="3">
    <source>
        <dbReference type="ARBA" id="ARBA00022741"/>
    </source>
</evidence>
<dbReference type="EMBL" id="ACPB03021629">
    <property type="status" value="NOT_ANNOTATED_CDS"/>
    <property type="molecule type" value="Genomic_DNA"/>
</dbReference>
<dbReference type="GO" id="GO:0005759">
    <property type="term" value="C:mitochondrial matrix"/>
    <property type="evidence" value="ECO:0007669"/>
    <property type="project" value="TreeGrafter"/>
</dbReference>
<dbReference type="FunFam" id="3.40.50.300:FF:002220">
    <property type="entry name" value="GTPase Era, mitochondrial"/>
    <property type="match status" value="1"/>
</dbReference>
<dbReference type="GO" id="GO:0005525">
    <property type="term" value="F:GTP binding"/>
    <property type="evidence" value="ECO:0007669"/>
    <property type="project" value="UniProtKB-UniRule"/>
</dbReference>
<dbReference type="RefSeq" id="XP_073983706.1">
    <property type="nucleotide sequence ID" value="XM_074127605.1"/>
</dbReference>
<dbReference type="InterPro" id="IPR006073">
    <property type="entry name" value="GTP-bd"/>
</dbReference>
<comment type="similarity">
    <text evidence="1 6">Belongs to the TRAFAC class TrmE-Era-EngA-EngB-Septin-like GTPase superfamily. Era GTPase family.</text>
</comment>
<dbReference type="EnsemblMetazoa" id="RPRC017754-RA">
    <property type="protein sequence ID" value="RPRC017754-PA"/>
    <property type="gene ID" value="RPRC017754"/>
</dbReference>
<organism evidence="8 9">
    <name type="scientific">Rhodnius prolixus</name>
    <name type="common">Triatomid bug</name>
    <dbReference type="NCBI Taxonomy" id="13249"/>
    <lineage>
        <taxon>Eukaryota</taxon>
        <taxon>Metazoa</taxon>
        <taxon>Ecdysozoa</taxon>
        <taxon>Arthropoda</taxon>
        <taxon>Hexapoda</taxon>
        <taxon>Insecta</taxon>
        <taxon>Pterygota</taxon>
        <taxon>Neoptera</taxon>
        <taxon>Paraneoptera</taxon>
        <taxon>Hemiptera</taxon>
        <taxon>Heteroptera</taxon>
        <taxon>Panheteroptera</taxon>
        <taxon>Cimicomorpha</taxon>
        <taxon>Reduviidae</taxon>
        <taxon>Triatominae</taxon>
        <taxon>Rhodnius</taxon>
    </lineage>
</organism>
<evidence type="ECO:0000313" key="9">
    <source>
        <dbReference type="Proteomes" id="UP000015103"/>
    </source>
</evidence>
<evidence type="ECO:0000256" key="6">
    <source>
        <dbReference type="PROSITE-ProRule" id="PRU01050"/>
    </source>
</evidence>
<proteinExistence type="inferred from homology"/>
<feature type="region of interest" description="G5" evidence="6">
    <location>
        <begin position="230"/>
        <end position="232"/>
    </location>
</feature>
<dbReference type="PRINTS" id="PR00326">
    <property type="entry name" value="GTP1OBG"/>
</dbReference>
<keyword evidence="3 6" id="KW-0547">Nucleotide-binding</keyword>
<evidence type="ECO:0000313" key="8">
    <source>
        <dbReference type="EnsemblMetazoa" id="RPRC017754-PA"/>
    </source>
</evidence>
<accession>A0A905QWW1</accession>
<dbReference type="InterPro" id="IPR030388">
    <property type="entry name" value="G_ERA_dom"/>
</dbReference>
<protein>
    <recommendedName>
        <fullName evidence="2">GTPase Era, mitochondrial</fullName>
    </recommendedName>
    <alternativeName>
        <fullName evidence="5">ERA-like protein 1</fullName>
    </alternativeName>
</protein>
<keyword evidence="9" id="KW-1185">Reference proteome</keyword>
<dbReference type="InterPro" id="IPR027417">
    <property type="entry name" value="P-loop_NTPase"/>
</dbReference>
<dbReference type="Pfam" id="PF01926">
    <property type="entry name" value="MMR_HSR1"/>
    <property type="match status" value="1"/>
</dbReference>
<dbReference type="InterPro" id="IPR005225">
    <property type="entry name" value="Small_GTP-bd"/>
</dbReference>
<dbReference type="RefSeq" id="XP_073983705.1">
    <property type="nucleotide sequence ID" value="XM_074127604.1"/>
</dbReference>
<dbReference type="PROSITE" id="PS51713">
    <property type="entry name" value="G_ERA"/>
    <property type="match status" value="1"/>
</dbReference>
<dbReference type="NCBIfam" id="TIGR00231">
    <property type="entry name" value="small_GTP"/>
    <property type="match status" value="1"/>
</dbReference>
<evidence type="ECO:0000256" key="1">
    <source>
        <dbReference type="ARBA" id="ARBA00007921"/>
    </source>
</evidence>
<feature type="region of interest" description="G1" evidence="6">
    <location>
        <begin position="56"/>
        <end position="63"/>
    </location>
</feature>
<evidence type="ECO:0000259" key="7">
    <source>
        <dbReference type="PROSITE" id="PS51713"/>
    </source>
</evidence>
<dbReference type="PANTHER" id="PTHR42698">
    <property type="entry name" value="GTPASE ERA"/>
    <property type="match status" value="1"/>
</dbReference>
<dbReference type="Gene3D" id="3.40.50.300">
    <property type="entry name" value="P-loop containing nucleotide triphosphate hydrolases"/>
    <property type="match status" value="1"/>
</dbReference>
<reference evidence="8" key="1">
    <citation type="submission" date="2022-10" db="UniProtKB">
        <authorList>
            <consortium name="EnsemblMetazoa"/>
        </authorList>
    </citation>
    <scope>IDENTIFICATION</scope>
</reference>
<dbReference type="RefSeq" id="XP_073983707.1">
    <property type="nucleotide sequence ID" value="XM_074127606.1"/>
</dbReference>
<dbReference type="PANTHER" id="PTHR42698:SF1">
    <property type="entry name" value="GTPASE ERA, MITOCHONDRIAL"/>
    <property type="match status" value="1"/>
</dbReference>
<dbReference type="Proteomes" id="UP000015103">
    <property type="component" value="Unassembled WGS sequence"/>
</dbReference>
<dbReference type="CDD" id="cd04163">
    <property type="entry name" value="Era"/>
    <property type="match status" value="1"/>
</dbReference>
<sequence length="360" mass="41119">MISSGLSKLHFFIPRLEFFRSFCISRTTFSVEALTSISDDFIKDNEKRLLKIAIVGAPNAGKSTLINQIVKRKVFPISKKVHTTRFRAKAIYNEGNVQLVFLDTPGLVTANESQKYKLRPDFLSGGEDAIVEADVIGVVHDMSNHYTRKHLDEKVLRLLHIYQNKESFLILNKIDTVKSKRNLLDITKMLTGGVLNKDRNFEGNTLSEKSIQDIIKNKKSWEHFNYVFMISALLGTGTPELKTYLLKAAHYCDWLFPENVFTDQNHVQIIKETVRSKLLEHLPQEIPYNLKVELEYLDLDKEDSVSAVVIIGCDTPRIENLVRGSRGGRIRRIAIEAEQSLSDAFLTNFYLRLVVCGKQL</sequence>
<keyword evidence="4 6" id="KW-0342">GTP-binding</keyword>
<feature type="region of interest" description="G4" evidence="6">
    <location>
        <begin position="172"/>
        <end position="175"/>
    </location>
</feature>
<dbReference type="GO" id="GO:0043024">
    <property type="term" value="F:ribosomal small subunit binding"/>
    <property type="evidence" value="ECO:0007669"/>
    <property type="project" value="TreeGrafter"/>
</dbReference>
<dbReference type="SUPFAM" id="SSF52540">
    <property type="entry name" value="P-loop containing nucleoside triphosphate hydrolases"/>
    <property type="match status" value="1"/>
</dbReference>
<name>A0A905QWW1_RHOPR</name>
<evidence type="ECO:0000256" key="4">
    <source>
        <dbReference type="ARBA" id="ARBA00023134"/>
    </source>
</evidence>
<dbReference type="RefSeq" id="XP_073983703.1">
    <property type="nucleotide sequence ID" value="XM_074127602.1"/>
</dbReference>
<feature type="region of interest" description="G3" evidence="6">
    <location>
        <begin position="103"/>
        <end position="106"/>
    </location>
</feature>
<dbReference type="GeneID" id="141453946"/>
<evidence type="ECO:0000256" key="5">
    <source>
        <dbReference type="ARBA" id="ARBA00030975"/>
    </source>
</evidence>